<evidence type="ECO:0000313" key="2">
    <source>
        <dbReference type="EMBL" id="AAG02934.1"/>
    </source>
</evidence>
<dbReference type="InterPro" id="IPR018247">
    <property type="entry name" value="EF_Hand_1_Ca_BS"/>
</dbReference>
<dbReference type="KEGG" id="vg:1494818"/>
<evidence type="ECO:0000313" key="3">
    <source>
        <dbReference type="Proteomes" id="UP000000872"/>
    </source>
</evidence>
<dbReference type="GO" id="GO:0005509">
    <property type="term" value="F:calcium ion binding"/>
    <property type="evidence" value="ECO:0007669"/>
    <property type="project" value="InterPro"/>
</dbReference>
<dbReference type="Gene3D" id="1.10.238.10">
    <property type="entry name" value="EF-hand"/>
    <property type="match status" value="1"/>
</dbReference>
<reference evidence="2 3" key="1">
    <citation type="journal article" date="2000" name="Virology">
        <title>Complete genomic sequence of the Amsacta moorei entomopoxvirus: analysis and comparison with other poxviruses.</title>
        <authorList>
            <person name="Bawden A.L."/>
            <person name="Glassberg K.J."/>
            <person name="Diggans J."/>
            <person name="Shaw R."/>
            <person name="Farmerie W."/>
            <person name="Moyer R.W."/>
        </authorList>
    </citation>
    <scope>NUCLEOTIDE SEQUENCE [LARGE SCALE GENOMIC DNA]</scope>
</reference>
<dbReference type="SUPFAM" id="SSF47473">
    <property type="entry name" value="EF-hand"/>
    <property type="match status" value="1"/>
</dbReference>
<feature type="domain" description="EF-hand" evidence="1">
    <location>
        <begin position="56"/>
        <end position="91"/>
    </location>
</feature>
<evidence type="ECO:0000259" key="1">
    <source>
        <dbReference type="PROSITE" id="PS50222"/>
    </source>
</evidence>
<dbReference type="InterPro" id="IPR011992">
    <property type="entry name" value="EF-hand-dom_pair"/>
</dbReference>
<dbReference type="PROSITE" id="PS50222">
    <property type="entry name" value="EF_HAND_2"/>
    <property type="match status" value="2"/>
</dbReference>
<proteinExistence type="predicted"/>
<name>Q9EMH8_AMEPV</name>
<dbReference type="RefSeq" id="NP_065010.1">
    <property type="nucleotide sequence ID" value="NC_002520.1"/>
</dbReference>
<dbReference type="EMBL" id="AF250284">
    <property type="protein sequence ID" value="AAG02934.1"/>
    <property type="molecule type" value="Genomic_DNA"/>
</dbReference>
<gene>
    <name evidence="2" type="primary">AMV228</name>
</gene>
<feature type="domain" description="EF-hand" evidence="1">
    <location>
        <begin position="20"/>
        <end position="55"/>
    </location>
</feature>
<protein>
    <submittedName>
        <fullName evidence="2">AMV228</fullName>
    </submittedName>
</protein>
<sequence>MERSLQIINNTTSTLSRITSPIDNIRYIFDLINTSGNGEITAEELLNFLIVIDPTINLSDVRALIATYDLNNNNTLSFDEFVPIIGINITDEKLREAFDSITTDGDVDLDKFRTYYNLLQITPIYRHTNDQYIDIIIRMIGSSQEEFIAFWNYINTQVNG</sequence>
<dbReference type="Pfam" id="PF13499">
    <property type="entry name" value="EF-hand_7"/>
    <property type="match status" value="1"/>
</dbReference>
<dbReference type="CDD" id="cd00051">
    <property type="entry name" value="EFh"/>
    <property type="match status" value="2"/>
</dbReference>
<organismHost>
    <name type="scientific">Amsacta</name>
    <dbReference type="NCBI Taxonomy" id="340055"/>
</organismHost>
<organism evidence="2 3">
    <name type="scientific">Amsacta moorei entomopoxvirus</name>
    <name type="common">AmEPV</name>
    <dbReference type="NCBI Taxonomy" id="28321"/>
    <lineage>
        <taxon>Viruses</taxon>
        <taxon>Varidnaviria</taxon>
        <taxon>Bamfordvirae</taxon>
        <taxon>Nucleocytoviricota</taxon>
        <taxon>Pokkesviricetes</taxon>
        <taxon>Chitovirales</taxon>
        <taxon>Poxviridae</taxon>
        <taxon>Entomopoxvirinae</taxon>
        <taxon>Betaentomopoxvirus</taxon>
    </lineage>
</organism>
<dbReference type="GeneID" id="1494818"/>
<accession>Q9EMH8</accession>
<keyword evidence="3" id="KW-1185">Reference proteome</keyword>
<dbReference type="InterPro" id="IPR002048">
    <property type="entry name" value="EF_hand_dom"/>
</dbReference>
<dbReference type="Proteomes" id="UP000000872">
    <property type="component" value="Segment"/>
</dbReference>
<dbReference type="PROSITE" id="PS00018">
    <property type="entry name" value="EF_HAND_1"/>
    <property type="match status" value="1"/>
</dbReference>
<dbReference type="OrthoDB" id="18097at10239"/>